<proteinExistence type="predicted"/>
<gene>
    <name evidence="2" type="ORF">BLNAU_17676</name>
</gene>
<protein>
    <submittedName>
        <fullName evidence="2">Uncharacterized protein</fullName>
    </submittedName>
</protein>
<keyword evidence="3" id="KW-1185">Reference proteome</keyword>
<feature type="region of interest" description="Disordered" evidence="1">
    <location>
        <begin position="77"/>
        <end position="104"/>
    </location>
</feature>
<evidence type="ECO:0000256" key="1">
    <source>
        <dbReference type="SAM" id="MobiDB-lite"/>
    </source>
</evidence>
<name>A0ABQ9X6W2_9EUKA</name>
<evidence type="ECO:0000313" key="2">
    <source>
        <dbReference type="EMBL" id="KAK2947430.1"/>
    </source>
</evidence>
<evidence type="ECO:0000313" key="3">
    <source>
        <dbReference type="Proteomes" id="UP001281761"/>
    </source>
</evidence>
<reference evidence="2 3" key="1">
    <citation type="journal article" date="2022" name="bioRxiv">
        <title>Genomics of Preaxostyla Flagellates Illuminates Evolutionary Transitions and the Path Towards Mitochondrial Loss.</title>
        <authorList>
            <person name="Novak L.V.F."/>
            <person name="Treitli S.C."/>
            <person name="Pyrih J."/>
            <person name="Halakuc P."/>
            <person name="Pipaliya S.V."/>
            <person name="Vacek V."/>
            <person name="Brzon O."/>
            <person name="Soukal P."/>
            <person name="Eme L."/>
            <person name="Dacks J.B."/>
            <person name="Karnkowska A."/>
            <person name="Elias M."/>
            <person name="Hampl V."/>
        </authorList>
    </citation>
    <scope>NUCLEOTIDE SEQUENCE [LARGE SCALE GENOMIC DNA]</scope>
    <source>
        <strain evidence="2">NAU3</strain>
        <tissue evidence="2">Gut</tissue>
    </source>
</reference>
<sequence length="296" mass="33183">MKPLQDQLKQEQSQNTQLRNQLKQDQAALANEKDRSVQQRDHLNAERTARQREKEEAAKTQNELKRKIEELEAMLRTAQQTRKGDREEGRMGTEQRMVGQQVETAEEQVVRSRSGAAAIEWFTPDGSSLTGSVFSHFEGECTTLLSFSCGKVVARFTFTFRRFSKWTAVGIVASSQTEKVKGGGYFPSLLGGAGWNVHKQWRDTCQNGKKSSSGSACKAGAAGQRVVLEADGRDGKRTLRLSQNGQTQPTFFSLIPFPFRFAIILYGRYDNVEIESVEELTEPTMTGGTTEIRMDE</sequence>
<comment type="caution">
    <text evidence="2">The sequence shown here is derived from an EMBL/GenBank/DDBJ whole genome shotgun (WGS) entry which is preliminary data.</text>
</comment>
<dbReference type="Proteomes" id="UP001281761">
    <property type="component" value="Unassembled WGS sequence"/>
</dbReference>
<dbReference type="EMBL" id="JARBJD010000202">
    <property type="protein sequence ID" value="KAK2947430.1"/>
    <property type="molecule type" value="Genomic_DNA"/>
</dbReference>
<feature type="compositionally biased region" description="Polar residues" evidence="1">
    <location>
        <begin position="10"/>
        <end position="24"/>
    </location>
</feature>
<feature type="compositionally biased region" description="Basic and acidic residues" evidence="1">
    <location>
        <begin position="31"/>
        <end position="62"/>
    </location>
</feature>
<feature type="compositionally biased region" description="Basic and acidic residues" evidence="1">
    <location>
        <begin position="82"/>
        <end position="93"/>
    </location>
</feature>
<organism evidence="2 3">
    <name type="scientific">Blattamonas nauphoetae</name>
    <dbReference type="NCBI Taxonomy" id="2049346"/>
    <lineage>
        <taxon>Eukaryota</taxon>
        <taxon>Metamonada</taxon>
        <taxon>Preaxostyla</taxon>
        <taxon>Oxymonadida</taxon>
        <taxon>Blattamonas</taxon>
    </lineage>
</organism>
<accession>A0ABQ9X6W2</accession>
<feature type="region of interest" description="Disordered" evidence="1">
    <location>
        <begin position="1"/>
        <end position="62"/>
    </location>
</feature>